<keyword evidence="3" id="KW-1185">Reference proteome</keyword>
<keyword evidence="1" id="KW-0472">Membrane</keyword>
<dbReference type="OrthoDB" id="7584247at2"/>
<proteinExistence type="predicted"/>
<feature type="transmembrane region" description="Helical" evidence="1">
    <location>
        <begin position="103"/>
        <end position="123"/>
    </location>
</feature>
<reference evidence="2 3" key="1">
    <citation type="submission" date="2018-05" db="EMBL/GenBank/DDBJ databases">
        <authorList>
            <person name="Lanie J.A."/>
            <person name="Ng W.-L."/>
            <person name="Kazmierczak K.M."/>
            <person name="Andrzejewski T.M."/>
            <person name="Davidsen T.M."/>
            <person name="Wayne K.J."/>
            <person name="Tettelin H."/>
            <person name="Glass J.I."/>
            <person name="Rusch D."/>
            <person name="Podicherti R."/>
            <person name="Tsui H.-C.T."/>
            <person name="Winkler M.E."/>
        </authorList>
    </citation>
    <scope>NUCLEOTIDE SEQUENCE [LARGE SCALE GENOMIC DNA]</scope>
    <source>
        <strain evidence="2 3">BUT-10</strain>
    </source>
</reference>
<feature type="transmembrane region" description="Helical" evidence="1">
    <location>
        <begin position="51"/>
        <end position="72"/>
    </location>
</feature>
<keyword evidence="1" id="KW-0812">Transmembrane</keyword>
<dbReference type="Proteomes" id="UP000249524">
    <property type="component" value="Unassembled WGS sequence"/>
</dbReference>
<dbReference type="AlphaFoldDB" id="A0A328BP98"/>
<evidence type="ECO:0000313" key="3">
    <source>
        <dbReference type="Proteomes" id="UP000249524"/>
    </source>
</evidence>
<evidence type="ECO:0000256" key="1">
    <source>
        <dbReference type="SAM" id="Phobius"/>
    </source>
</evidence>
<dbReference type="RefSeq" id="WP_111275363.1">
    <property type="nucleotide sequence ID" value="NZ_QFYS01000002.1"/>
</dbReference>
<protein>
    <submittedName>
        <fullName evidence="2">Uncharacterized protein</fullName>
    </submittedName>
</protein>
<evidence type="ECO:0000313" key="2">
    <source>
        <dbReference type="EMBL" id="RAK67754.1"/>
    </source>
</evidence>
<comment type="caution">
    <text evidence="2">The sequence shown here is derived from an EMBL/GenBank/DDBJ whole genome shotgun (WGS) entry which is preliminary data.</text>
</comment>
<keyword evidence="1" id="KW-1133">Transmembrane helix</keyword>
<sequence>MLRLILGVVAGCALAMGLITGIELVVHTQYPYPAGASPEQLRNYVLELPQAGQAMIIAAWIIGTAVGGLAGNGIAGRPWPALVVGVLIAVSGMANMAMLPHPLWMQIVGIVGPLAVAGVLGLGRPRRAPAA</sequence>
<name>A0A328BP98_9CAUL</name>
<feature type="transmembrane region" description="Helical" evidence="1">
    <location>
        <begin position="79"/>
        <end position="97"/>
    </location>
</feature>
<dbReference type="EMBL" id="QFYS01000002">
    <property type="protein sequence ID" value="RAK67754.1"/>
    <property type="molecule type" value="Genomic_DNA"/>
</dbReference>
<organism evidence="2 3">
    <name type="scientific">Phenylobacterium kunshanense</name>
    <dbReference type="NCBI Taxonomy" id="1445034"/>
    <lineage>
        <taxon>Bacteria</taxon>
        <taxon>Pseudomonadati</taxon>
        <taxon>Pseudomonadota</taxon>
        <taxon>Alphaproteobacteria</taxon>
        <taxon>Caulobacterales</taxon>
        <taxon>Caulobacteraceae</taxon>
        <taxon>Phenylobacterium</taxon>
    </lineage>
</organism>
<accession>A0A328BP98</accession>
<gene>
    <name evidence="2" type="ORF">DJ019_07585</name>
</gene>